<dbReference type="InterPro" id="IPR038729">
    <property type="entry name" value="Rad50/SbcC_AAA"/>
</dbReference>
<feature type="coiled-coil region" evidence="1">
    <location>
        <begin position="185"/>
        <end position="271"/>
    </location>
</feature>
<feature type="domain" description="DUF2326" evidence="2">
    <location>
        <begin position="435"/>
        <end position="560"/>
    </location>
</feature>
<proteinExistence type="predicted"/>
<comment type="caution">
    <text evidence="4">The sequence shown here is derived from an EMBL/GenBank/DDBJ whole genome shotgun (WGS) entry which is preliminary data.</text>
</comment>
<protein>
    <submittedName>
        <fullName evidence="4">DUF2326 domain-containing protein</fullName>
    </submittedName>
</protein>
<keyword evidence="1" id="KW-0175">Coiled coil</keyword>
<name>A0ABV6EBM2_9GAMM</name>
<evidence type="ECO:0000313" key="4">
    <source>
        <dbReference type="EMBL" id="MFC0226316.1"/>
    </source>
</evidence>
<evidence type="ECO:0000259" key="2">
    <source>
        <dbReference type="Pfam" id="PF10088"/>
    </source>
</evidence>
<dbReference type="Pfam" id="PF13476">
    <property type="entry name" value="AAA_23"/>
    <property type="match status" value="1"/>
</dbReference>
<feature type="domain" description="Rad50/SbcC-type AAA" evidence="3">
    <location>
        <begin position="12"/>
        <end position="316"/>
    </location>
</feature>
<dbReference type="InterPro" id="IPR027417">
    <property type="entry name" value="P-loop_NTPase"/>
</dbReference>
<dbReference type="Pfam" id="PF10088">
    <property type="entry name" value="DUF2326"/>
    <property type="match status" value="1"/>
</dbReference>
<evidence type="ECO:0000259" key="3">
    <source>
        <dbReference type="Pfam" id="PF13476"/>
    </source>
</evidence>
<sequence>MIRLNKLYSEPFAFESIEFKPGINIILGERDETSNKTNGVGKTLLVEFINFALMKEFKRSRLAKIPAKDFSHDIEVCLDFHIDDKHIVTKRSINEENTPTIYVDGIRKIFSSIEDATKFLSLLLFKNDGVSVHPSFRSMLGLLIRDERSEFKSIVDCYDTKLKIPTDYAPHLYLFGISIKLYREIKKAQQVIQELSTAKNKIKDDIESITGKKLANARAEINDLDFQVKKIKQEMDMLEGDKTFDMIRDEVSSYEEQLDILRDKRAIIKSEVNKINLLSGDNYIDDKEVIELYNKLKPSLGDNIGKELSEVIRFKRKIDEFQKNLIDSRKETLTQEIYSLDESISVLLTNLHSKTAILKQSGQLRNIKILFIAYEKKLEELSQLSTFIKKYDDYESKIKAKKAEKSAKTLELDLSVSNKKNVITEFQETIFSIHEYVMENRKCSFDLSVNDKKEVFNFDLRIFDDGSHSNEREKVFFYDIALLLTHDIFVRHPKILVHDNIFDVDTDTLIKSLNYLSEKSSCLEDAQYILTLNSDKISEIDKGLLNLDIDIYKRVTLTKKNRFLSRHYQEK</sequence>
<keyword evidence="5" id="KW-1185">Reference proteome</keyword>
<dbReference type="Proteomes" id="UP001589792">
    <property type="component" value="Unassembled WGS sequence"/>
</dbReference>
<organism evidence="4 5">
    <name type="scientific">Serratia aquatilis</name>
    <dbReference type="NCBI Taxonomy" id="1737515"/>
    <lineage>
        <taxon>Bacteria</taxon>
        <taxon>Pseudomonadati</taxon>
        <taxon>Pseudomonadota</taxon>
        <taxon>Gammaproteobacteria</taxon>
        <taxon>Enterobacterales</taxon>
        <taxon>Yersiniaceae</taxon>
        <taxon>Serratia</taxon>
    </lineage>
</organism>
<reference evidence="4 5" key="1">
    <citation type="submission" date="2024-09" db="EMBL/GenBank/DDBJ databases">
        <authorList>
            <person name="Sun Q."/>
            <person name="Mori K."/>
        </authorList>
    </citation>
    <scope>NUCLEOTIDE SEQUENCE [LARGE SCALE GENOMIC DNA]</scope>
    <source>
        <strain evidence="4 5">CCM 8626</strain>
    </source>
</reference>
<accession>A0ABV6EBM2</accession>
<dbReference type="Gene3D" id="3.40.50.300">
    <property type="entry name" value="P-loop containing nucleotide triphosphate hydrolases"/>
    <property type="match status" value="1"/>
</dbReference>
<dbReference type="RefSeq" id="WP_380674015.1">
    <property type="nucleotide sequence ID" value="NZ_CP173186.1"/>
</dbReference>
<dbReference type="InterPro" id="IPR018760">
    <property type="entry name" value="DUF2326"/>
</dbReference>
<dbReference type="SUPFAM" id="SSF52540">
    <property type="entry name" value="P-loop containing nucleoside triphosphate hydrolases"/>
    <property type="match status" value="1"/>
</dbReference>
<evidence type="ECO:0000256" key="1">
    <source>
        <dbReference type="SAM" id="Coils"/>
    </source>
</evidence>
<dbReference type="EMBL" id="JBHLXG010000005">
    <property type="protein sequence ID" value="MFC0226316.1"/>
    <property type="molecule type" value="Genomic_DNA"/>
</dbReference>
<evidence type="ECO:0000313" key="5">
    <source>
        <dbReference type="Proteomes" id="UP001589792"/>
    </source>
</evidence>
<gene>
    <name evidence="4" type="ORF">ACFFJ3_07350</name>
</gene>